<dbReference type="OrthoDB" id="657187at2759"/>
<dbReference type="PANTHER" id="PTHR33168">
    <property type="entry name" value="STRESS INDUCED PROTEIN-RELATED"/>
    <property type="match status" value="1"/>
</dbReference>
<protein>
    <submittedName>
        <fullName evidence="2">Uncharacterized protein LOC108992173</fullName>
    </submittedName>
</protein>
<accession>A0A2I4ES19</accession>
<sequence length="136" mass="15742">MYNEYRQPSPPSLRHKLKICCFSSSVHDHEPLDVDHDKPRTPRSPYAWLKSTAHDLPDIRYRCRNLISRIGKTRRRSHSADFSYDPSSYALNFEDDARLDEFPFNFSARLAASPSPPNDFSAVTVAPRRREIATFS</sequence>
<evidence type="ECO:0000313" key="2">
    <source>
        <dbReference type="RefSeq" id="XP_018822184.1"/>
    </source>
</evidence>
<keyword evidence="1" id="KW-1185">Reference proteome</keyword>
<organism evidence="1 2">
    <name type="scientific">Juglans regia</name>
    <name type="common">English walnut</name>
    <dbReference type="NCBI Taxonomy" id="51240"/>
    <lineage>
        <taxon>Eukaryota</taxon>
        <taxon>Viridiplantae</taxon>
        <taxon>Streptophyta</taxon>
        <taxon>Embryophyta</taxon>
        <taxon>Tracheophyta</taxon>
        <taxon>Spermatophyta</taxon>
        <taxon>Magnoliopsida</taxon>
        <taxon>eudicotyledons</taxon>
        <taxon>Gunneridae</taxon>
        <taxon>Pentapetalae</taxon>
        <taxon>rosids</taxon>
        <taxon>fabids</taxon>
        <taxon>Fagales</taxon>
        <taxon>Juglandaceae</taxon>
        <taxon>Juglans</taxon>
    </lineage>
</organism>
<gene>
    <name evidence="2" type="primary">LOC108992173</name>
</gene>
<dbReference type="GeneID" id="108992173"/>
<proteinExistence type="predicted"/>
<dbReference type="STRING" id="51240.A0A2I4ES19"/>
<name>A0A2I4ES19_JUGRE</name>
<dbReference type="RefSeq" id="XP_018822184.1">
    <property type="nucleotide sequence ID" value="XM_018966639.1"/>
</dbReference>
<evidence type="ECO:0000313" key="1">
    <source>
        <dbReference type="Proteomes" id="UP000235220"/>
    </source>
</evidence>
<dbReference type="FunCoup" id="A0A2I4ES19">
    <property type="interactions" value="11"/>
</dbReference>
<dbReference type="AlphaFoldDB" id="A0A2I4ES19"/>
<dbReference type="InParanoid" id="A0A2I4ES19"/>
<dbReference type="Proteomes" id="UP000235220">
    <property type="component" value="Chromosome 11"/>
</dbReference>
<dbReference type="KEGG" id="jre:108992173"/>
<reference evidence="2" key="1">
    <citation type="submission" date="2025-08" db="UniProtKB">
        <authorList>
            <consortium name="RefSeq"/>
        </authorList>
    </citation>
    <scope>IDENTIFICATION</scope>
    <source>
        <tissue evidence="2">Leaves</tissue>
    </source>
</reference>